<dbReference type="EMBL" id="CAMXCT030000093">
    <property type="protein sequence ID" value="CAL4761022.1"/>
    <property type="molecule type" value="Genomic_DNA"/>
</dbReference>
<dbReference type="InterPro" id="IPR050951">
    <property type="entry name" value="Retrovirus_Pol_polyprotein"/>
</dbReference>
<evidence type="ECO:0000256" key="3">
    <source>
        <dbReference type="SAM" id="Phobius"/>
    </source>
</evidence>
<dbReference type="SMART" id="SM00343">
    <property type="entry name" value="ZnF_C2HC"/>
    <property type="match status" value="1"/>
</dbReference>
<dbReference type="InterPro" id="IPR001878">
    <property type="entry name" value="Znf_CCHC"/>
</dbReference>
<dbReference type="InterPro" id="IPR036397">
    <property type="entry name" value="RNaseH_sf"/>
</dbReference>
<reference evidence="6" key="1">
    <citation type="submission" date="2022-10" db="EMBL/GenBank/DDBJ databases">
        <authorList>
            <person name="Chen Y."/>
            <person name="Dougan E. K."/>
            <person name="Chan C."/>
            <person name="Rhodes N."/>
            <person name="Thang M."/>
        </authorList>
    </citation>
    <scope>NUCLEOTIDE SEQUENCE</scope>
</reference>
<dbReference type="InterPro" id="IPR012337">
    <property type="entry name" value="RNaseH-like_sf"/>
</dbReference>
<feature type="transmembrane region" description="Helical" evidence="3">
    <location>
        <begin position="2620"/>
        <end position="2637"/>
    </location>
</feature>
<dbReference type="InterPro" id="IPR001584">
    <property type="entry name" value="Integrase_cat-core"/>
</dbReference>
<feature type="domain" description="Integrase catalytic" evidence="5">
    <location>
        <begin position="1517"/>
        <end position="1688"/>
    </location>
</feature>
<keyword evidence="3" id="KW-0472">Membrane</keyword>
<proteinExistence type="predicted"/>
<feature type="region of interest" description="Disordered" evidence="2">
    <location>
        <begin position="963"/>
        <end position="991"/>
    </location>
</feature>
<feature type="region of interest" description="Disordered" evidence="2">
    <location>
        <begin position="1"/>
        <end position="39"/>
    </location>
</feature>
<dbReference type="PANTHER" id="PTHR37984">
    <property type="entry name" value="PROTEIN CBG26694"/>
    <property type="match status" value="1"/>
</dbReference>
<keyword evidence="3" id="KW-1133">Transmembrane helix</keyword>
<feature type="region of interest" description="Disordered" evidence="2">
    <location>
        <begin position="869"/>
        <end position="889"/>
    </location>
</feature>
<dbReference type="PANTHER" id="PTHR37984:SF5">
    <property type="entry name" value="PROTEIN NYNRIN-LIKE"/>
    <property type="match status" value="1"/>
</dbReference>
<feature type="region of interest" description="Disordered" evidence="2">
    <location>
        <begin position="1095"/>
        <end position="1147"/>
    </location>
</feature>
<dbReference type="EMBL" id="CAMXCT010000093">
    <property type="protein sequence ID" value="CAI3973710.1"/>
    <property type="molecule type" value="Genomic_DNA"/>
</dbReference>
<feature type="region of interest" description="Disordered" evidence="2">
    <location>
        <begin position="1848"/>
        <end position="1973"/>
    </location>
</feature>
<dbReference type="Pfam" id="PF00098">
    <property type="entry name" value="zf-CCHC"/>
    <property type="match status" value="1"/>
</dbReference>
<feature type="compositionally biased region" description="Pro residues" evidence="2">
    <location>
        <begin position="1907"/>
        <end position="1916"/>
    </location>
</feature>
<feature type="transmembrane region" description="Helical" evidence="3">
    <location>
        <begin position="2649"/>
        <end position="2666"/>
    </location>
</feature>
<feature type="transmembrane region" description="Helical" evidence="3">
    <location>
        <begin position="2678"/>
        <end position="2696"/>
    </location>
</feature>
<dbReference type="GO" id="GO:0008270">
    <property type="term" value="F:zinc ion binding"/>
    <property type="evidence" value="ECO:0007669"/>
    <property type="project" value="UniProtKB-KW"/>
</dbReference>
<reference evidence="7 8" key="2">
    <citation type="submission" date="2024-05" db="EMBL/GenBank/DDBJ databases">
        <authorList>
            <person name="Chen Y."/>
            <person name="Shah S."/>
            <person name="Dougan E. K."/>
            <person name="Thang M."/>
            <person name="Chan C."/>
        </authorList>
    </citation>
    <scope>NUCLEOTIDE SEQUENCE [LARGE SCALE GENOMIC DNA]</scope>
</reference>
<evidence type="ECO:0000313" key="8">
    <source>
        <dbReference type="Proteomes" id="UP001152797"/>
    </source>
</evidence>
<organism evidence="6">
    <name type="scientific">Cladocopium goreaui</name>
    <dbReference type="NCBI Taxonomy" id="2562237"/>
    <lineage>
        <taxon>Eukaryota</taxon>
        <taxon>Sar</taxon>
        <taxon>Alveolata</taxon>
        <taxon>Dinophyceae</taxon>
        <taxon>Suessiales</taxon>
        <taxon>Symbiodiniaceae</taxon>
        <taxon>Cladocopium</taxon>
    </lineage>
</organism>
<feature type="compositionally biased region" description="Acidic residues" evidence="2">
    <location>
        <begin position="1417"/>
        <end position="1433"/>
    </location>
</feature>
<feature type="region of interest" description="Disordered" evidence="2">
    <location>
        <begin position="1986"/>
        <end position="2035"/>
    </location>
</feature>
<evidence type="ECO:0000259" key="4">
    <source>
        <dbReference type="PROSITE" id="PS50158"/>
    </source>
</evidence>
<dbReference type="GO" id="GO:0003676">
    <property type="term" value="F:nucleic acid binding"/>
    <property type="evidence" value="ECO:0007669"/>
    <property type="project" value="InterPro"/>
</dbReference>
<feature type="compositionally biased region" description="Basic and acidic residues" evidence="2">
    <location>
        <begin position="20"/>
        <end position="39"/>
    </location>
</feature>
<evidence type="ECO:0000313" key="7">
    <source>
        <dbReference type="EMBL" id="CAL4761022.1"/>
    </source>
</evidence>
<feature type="region of interest" description="Disordered" evidence="2">
    <location>
        <begin position="67"/>
        <end position="94"/>
    </location>
</feature>
<dbReference type="GO" id="GO:0015074">
    <property type="term" value="P:DNA integration"/>
    <property type="evidence" value="ECO:0007669"/>
    <property type="project" value="InterPro"/>
</dbReference>
<dbReference type="SUPFAM" id="SSF53098">
    <property type="entry name" value="Ribonuclease H-like"/>
    <property type="match status" value="1"/>
</dbReference>
<dbReference type="Gene3D" id="3.30.420.10">
    <property type="entry name" value="Ribonuclease H-like superfamily/Ribonuclease H"/>
    <property type="match status" value="1"/>
</dbReference>
<gene>
    <name evidence="6" type="ORF">C1SCF055_LOCUS2183</name>
</gene>
<dbReference type="OrthoDB" id="413122at2759"/>
<feature type="domain" description="CCHC-type" evidence="4">
    <location>
        <begin position="400"/>
        <end position="416"/>
    </location>
</feature>
<feature type="region of interest" description="Disordered" evidence="2">
    <location>
        <begin position="921"/>
        <end position="947"/>
    </location>
</feature>
<evidence type="ECO:0000259" key="5">
    <source>
        <dbReference type="PROSITE" id="PS50994"/>
    </source>
</evidence>
<evidence type="ECO:0008006" key="9">
    <source>
        <dbReference type="Google" id="ProtNLM"/>
    </source>
</evidence>
<evidence type="ECO:0000256" key="1">
    <source>
        <dbReference type="PROSITE-ProRule" id="PRU00047"/>
    </source>
</evidence>
<dbReference type="PROSITE" id="PS50158">
    <property type="entry name" value="ZF_CCHC"/>
    <property type="match status" value="1"/>
</dbReference>
<evidence type="ECO:0000313" key="6">
    <source>
        <dbReference type="EMBL" id="CAI3973710.1"/>
    </source>
</evidence>
<protein>
    <recommendedName>
        <fullName evidence="9">Copia protein</fullName>
    </recommendedName>
</protein>
<evidence type="ECO:0000256" key="2">
    <source>
        <dbReference type="SAM" id="MobiDB-lite"/>
    </source>
</evidence>
<keyword evidence="8" id="KW-1185">Reference proteome</keyword>
<keyword evidence="3" id="KW-0812">Transmembrane</keyword>
<dbReference type="Proteomes" id="UP001152797">
    <property type="component" value="Unassembled WGS sequence"/>
</dbReference>
<dbReference type="PROSITE" id="PS50994">
    <property type="entry name" value="INTEGRASE"/>
    <property type="match status" value="1"/>
</dbReference>
<name>A0A9P1BJ89_9DINO</name>
<feature type="region of interest" description="Disordered" evidence="2">
    <location>
        <begin position="358"/>
        <end position="389"/>
    </location>
</feature>
<keyword evidence="1" id="KW-0862">Zinc</keyword>
<feature type="region of interest" description="Disordered" evidence="2">
    <location>
        <begin position="1414"/>
        <end position="1460"/>
    </location>
</feature>
<keyword evidence="1" id="KW-0479">Metal-binding</keyword>
<feature type="compositionally biased region" description="Basic and acidic residues" evidence="2">
    <location>
        <begin position="1103"/>
        <end position="1112"/>
    </location>
</feature>
<feature type="compositionally biased region" description="Basic and acidic residues" evidence="2">
    <location>
        <begin position="1986"/>
        <end position="1998"/>
    </location>
</feature>
<accession>A0A9P1BJ89</accession>
<comment type="caution">
    <text evidence="6">The sequence shown here is derived from an EMBL/GenBank/DDBJ whole genome shotgun (WGS) entry which is preliminary data.</text>
</comment>
<dbReference type="EMBL" id="CAMXCT020000093">
    <property type="protein sequence ID" value="CAL1127085.1"/>
    <property type="molecule type" value="Genomic_DNA"/>
</dbReference>
<sequence>MAEERELPSDETLIGQGNELGERELGTSETERGQSRWTEEDWDLWNRGLWGSRNQPPGFNAATEFRVTQGSAAAAPESLGDSASAERARTDPWVQQDPWRRWSSDQWWQPQDNEKGYQKGDFSDPPGGLVTRWDSATDVKYWRRSEKILKSMDWELQSRFEHIPDHELQGMGYLAHLFQVLDVLAGEKEFTEMRRTVRAALYEGGRRSDESLGQYSLRREAQFSTASKYLDIPSKLKGFMLEEQAGLSKQALQNLRVLTAGNSEYEAVKQALRVIDTEEEAICRGAKGMSYWQGDDVTATERQAQLDEDVSDEEVDILDTDQVQEVFLAIENLDLCEDRALNFLADWQKRKRSWSENKELKNAMKKDRRHFDDPTSRPPRDRAEGGKRRKNIAELKKVTKCANCGEKGHWRAECTQPYRPRYEKEKTGKNAFVYLGSADGQGSHHFLSNFRTSEDNFLCVPPGFAVVDPGAAQDLIGEKAFQLLREKLARVGLKPVILEEKPPSASGIGGNVQPLYTALTPVFLGGHPGLVKLVVLSEDVPQLLSIGLLEHTGAVIDTTTNEINFKGLGTSDNMTKLESGHRALDVVSHEVVFEPPPEVLQEYGLSKGAFVYSDSAAPCACLAAAEPGFNMYQSPHVSLLVWGFGKPPDRVLLEDKPWNMFFKCTSTEMSPLGSCFDVASRESVSRDAVFLQLSSHVQVSSASLMQATATKCQEIQSFSDVDGHVSETLEVCGIKGTEGMTGDREVNAVNHRGFQHQMRRLLRSLPMLRGLIFCLSLLATCHAADHAPGCSEPPSQRAAPGVQPGEVVLPDSEAADHVEGTFFDVTAGNRGISHDHGINSMSSQGGRHHRGGEPIWAMEEMPGLQHPDQLRPLRAKQPSPGSPKVCSQDHPRACCSDEGQGEAQSRELLVSGRAPECIEPALPGADVKPEPGIGSPDPEPSDAAGADGLCDVKLIGNYQPPGSAGALADAIPSSEPGNGPHRGRRGDAAEPQRGWLGTIQLSDKPSLLSRVLSECLPSEVLEELQHDDWMVYPFKVSLCQNSFVQHSDCFLWHPPNEHQVFLVSRAPGFVFDLKYSDVLDDHEFFLTSKQKKSVKKAANNAERTQRPQERAARTQRPQPRSRVAQEQKSFDNNAERTPGPQEGLPPGIIGNKLMGYWEKFNTNFPGHFSPIGLPRALDHAEAMFSREKSWKVCELFSPPRLTAEILASHSRHTTTSPPSFDRKTGWEFNNPEHRRKFWKVLDEQSPDVVGMSPECRPFSILMNSNWSRMDPLEARKIQVEGLAMLSFCVQVAEYQLSKKKYFYIEQPGEASSWNTHSISWLRQQLGVFLIFFDQCMAGLSVKPDTLSRKSTGILCNHGGIVVELSKFQCDGQHEHLHLQGGLPRKAQEYPPELVSALLRGIDGDVNFKSTNLMAEDFGNEGDPPEGDEEEEGRDPDASGVPAPQTPRPVVRRASPPLSPQQKEMLHRLHCNMGHAPRAQLLMMLKAAGAKDSVLKHVQEEFQCDQCMRQHRPVPRKQVTFPRTFSFNHVLAVDFFYISWMGKTHAFLNVICHGTSFQQVGLLKNYLGGSPHSSAAWGLLESLWIRPFGLPNVILSDQGSEFKHVFERKLEQHGIMQIVTDSGSPWQNGRCERHGSWVKQRLEEELQSGQATVESSEELEQLTLNLVACKNRYFHRGGYSPSQLVFGINPRLPSDLLSDDQLQLPALGDLVCDPTDQDSAASEFARSHAIRQRAREMCVKSTLKDRVQLGVRRYAHKERTWTQGQWVYCWRKFSGTGGGHTTRARWMGPGLVIQQQGHTVWVSMRSRVWKCSSDQLRPANYSESLGAELMDSQELSDVLENIKGKRATAVDVASEGPPPLEASDAPIGQDLTLPEGDPRPGLQPIPEEEEEEHAPPKPQTPPQRVALPPAPTTPMPAPHVRRESTQTVEEPLMEPIPSTRSQTSAEEREDESKRRRLSSASSLDSAGKVKRRVDQIESARLEREALRYLKQLDREERVEKARRRHAENSLADIAASSERAPSAPQKPPEDLPDETQQHDPDLLAFEIKSHMEDLMERHLPAFHVKPQQQGKEVNLLAKPAKAKNTEFDMKTATAEERLGFRESDASEWEAILSLRAVKVLNQQESKRVLEQHPERVISSRMIRRKKPTPGVGSFKFKSRWCIHGHQDPDTGTFEVFSPTPSTESITMFFQICVNETLLACFLDATRQALCQALRRLSVPQDCLIEIVAPIYRLDDSPLRWHRTLLEFFQSLGFERTLLEPCWLVKRDEDGRIMAQVLIEVDDLNFGIKPEYLETLKAALEERFIFGKMEFQEADFAGRHIKVEKDKVIMHQEKYILEKIFPHKLPRGKLRDRTALLDPEDFEAHRSLLYKVNWVAHQTRPEAAGIVSLLASRLHHATVHDLSCLNKIAVHLRSTARQALILHQFDSEKMVFVAASDAGGIDGKPILNSNEDTVQGAWVILATGSLPSASHGRKASILSWRSSKIKRRVASTLAGEALAFSQALGELEWLQVMFRDVVFGDVLRSNWQASISPFLGVLREECELKKRLEQCGITDAKMIADSLTKDDLSKSNGALEELLRTGRFCVWDESDELARRKTDPSSKNRSRKASEKIRGRYEEPEFYEFSTLACIGIYLILRAHKFELRHDEDGTGVAIVGMGMLIFAQSMMVFSADPPRVPKAALLAFKGLLCVFSLYALVTTASKRSMPWPLWCLFFVYVISS</sequence>
<keyword evidence="1" id="KW-0863">Zinc-finger</keyword>